<gene>
    <name evidence="2" type="ORF">FC694_03065</name>
</gene>
<protein>
    <recommendedName>
        <fullName evidence="4">Lysine-N-methylase</fullName>
    </recommendedName>
</protein>
<dbReference type="RefSeq" id="WP_137050888.1">
    <property type="nucleotide sequence ID" value="NZ_SZOM01000026.1"/>
</dbReference>
<sequence length="396" mass="46765">MVQKIIKSNYMSKFVCIGSKCEDTCCNNFRIEIDKKRYELYEHIEKKKGIPFLKNIIKNSNPTNDENFGIMKLNSNGTCSFLNNEKLCKIHIDYGVSALCNTCRYYPRYTKKINQKYYQTGLFSCPEIVRLVLLSKEIPDWSKTDIETTFVLEEHQVNEKYVEKVRKALKKILRNNKYSLSKRLWLISLYIRELQCKKQNTVETKLRLASKRTKNNLNKEAQNLIALQIPLLLRSIFKAEMIKDPIAQRFIECVYLFKEGMKIRSNEQVNTEKILQNYQKNLHENYLPFFTQYNYILDNYCAYFFDIGLFPYTHKDLPKNYLLFIIGFSLLKFILVGISASSHGLDTNIIIKLFQSFAKVFHQSPKHQEDVIGDIYNNLYNHFQDYESCISILLSE</sequence>
<evidence type="ECO:0000313" key="3">
    <source>
        <dbReference type="Proteomes" id="UP000306037"/>
    </source>
</evidence>
<keyword evidence="1" id="KW-1133">Transmembrane helix</keyword>
<name>A0A4U2N3Q8_9BACI</name>
<evidence type="ECO:0000256" key="1">
    <source>
        <dbReference type="SAM" id="Phobius"/>
    </source>
</evidence>
<reference evidence="2 3" key="1">
    <citation type="journal article" date="2019" name="Environ. Microbiol.">
        <title>An active ?-lactamase is a part of an orchestrated cell wall stress resistance network of Bacillus subtilis and related rhizosphere species.</title>
        <authorList>
            <person name="Bucher T."/>
            <person name="Keren-Paz A."/>
            <person name="Hausser J."/>
            <person name="Olender T."/>
            <person name="Cytryn E."/>
            <person name="Kolodkin-Gal I."/>
        </authorList>
    </citation>
    <scope>NUCLEOTIDE SEQUENCE [LARGE SCALE GENOMIC DNA]</scope>
    <source>
        <strain evidence="2 3">I71</strain>
    </source>
</reference>
<keyword evidence="1" id="KW-0472">Membrane</keyword>
<comment type="caution">
    <text evidence="2">The sequence shown here is derived from an EMBL/GenBank/DDBJ whole genome shotgun (WGS) entry which is preliminary data.</text>
</comment>
<evidence type="ECO:0008006" key="4">
    <source>
        <dbReference type="Google" id="ProtNLM"/>
    </source>
</evidence>
<dbReference type="Proteomes" id="UP000306037">
    <property type="component" value="Unassembled WGS sequence"/>
</dbReference>
<dbReference type="EMBL" id="SZOM01000026">
    <property type="protein sequence ID" value="TKH18967.1"/>
    <property type="molecule type" value="Genomic_DNA"/>
</dbReference>
<keyword evidence="1" id="KW-0812">Transmembrane</keyword>
<feature type="transmembrane region" description="Helical" evidence="1">
    <location>
        <begin position="321"/>
        <end position="340"/>
    </location>
</feature>
<evidence type="ECO:0000313" key="2">
    <source>
        <dbReference type="EMBL" id="TKH18967.1"/>
    </source>
</evidence>
<proteinExistence type="predicted"/>
<dbReference type="AlphaFoldDB" id="A0A4U2N3Q8"/>
<organism evidence="2 3">
    <name type="scientific">Bacillus wiedmannii</name>
    <dbReference type="NCBI Taxonomy" id="1890302"/>
    <lineage>
        <taxon>Bacteria</taxon>
        <taxon>Bacillati</taxon>
        <taxon>Bacillota</taxon>
        <taxon>Bacilli</taxon>
        <taxon>Bacillales</taxon>
        <taxon>Bacillaceae</taxon>
        <taxon>Bacillus</taxon>
        <taxon>Bacillus cereus group</taxon>
    </lineage>
</organism>
<accession>A0A4U2N3Q8</accession>
<dbReference type="NCBIfam" id="NF038110">
    <property type="entry name" value="Lys_methyl_FliB"/>
    <property type="match status" value="1"/>
</dbReference>